<dbReference type="Pfam" id="PF00630">
    <property type="entry name" value="Filamin"/>
    <property type="match status" value="1"/>
</dbReference>
<dbReference type="InterPro" id="IPR013783">
    <property type="entry name" value="Ig-like_fold"/>
</dbReference>
<feature type="repeat" description="Filamin" evidence="1">
    <location>
        <begin position="65"/>
        <end position="100"/>
    </location>
</feature>
<comment type="caution">
    <text evidence="2">The sequence shown here is derived from an EMBL/GenBank/DDBJ whole genome shotgun (WGS) entry which is preliminary data.</text>
</comment>
<evidence type="ECO:0000256" key="1">
    <source>
        <dbReference type="PROSITE-ProRule" id="PRU00087"/>
    </source>
</evidence>
<evidence type="ECO:0008006" key="4">
    <source>
        <dbReference type="Google" id="ProtNLM"/>
    </source>
</evidence>
<dbReference type="EMBL" id="JARBHB010000002">
    <property type="protein sequence ID" value="KAJ8893355.1"/>
    <property type="molecule type" value="Genomic_DNA"/>
</dbReference>
<dbReference type="SUPFAM" id="SSF81296">
    <property type="entry name" value="E set domains"/>
    <property type="match status" value="1"/>
</dbReference>
<dbReference type="PROSITE" id="PS50194">
    <property type="entry name" value="FILAMIN_REPEAT"/>
    <property type="match status" value="1"/>
</dbReference>
<evidence type="ECO:0000313" key="3">
    <source>
        <dbReference type="Proteomes" id="UP001159363"/>
    </source>
</evidence>
<gene>
    <name evidence="2" type="ORF">PR048_005946</name>
</gene>
<dbReference type="InterPro" id="IPR017868">
    <property type="entry name" value="Filamin/ABP280_repeat-like"/>
</dbReference>
<dbReference type="Gene3D" id="2.60.40.10">
    <property type="entry name" value="Immunoglobulins"/>
    <property type="match status" value="1"/>
</dbReference>
<reference evidence="2 3" key="1">
    <citation type="submission" date="2023-02" db="EMBL/GenBank/DDBJ databases">
        <title>LHISI_Scaffold_Assembly.</title>
        <authorList>
            <person name="Stuart O.P."/>
            <person name="Cleave R."/>
            <person name="Magrath M.J.L."/>
            <person name="Mikheyev A.S."/>
        </authorList>
    </citation>
    <scope>NUCLEOTIDE SEQUENCE [LARGE SCALE GENOMIC DNA]</scope>
    <source>
        <strain evidence="2">Daus_M_001</strain>
        <tissue evidence="2">Leg muscle</tissue>
    </source>
</reference>
<accession>A0ABQ9I9L8</accession>
<dbReference type="InterPro" id="IPR014756">
    <property type="entry name" value="Ig_E-set"/>
</dbReference>
<name>A0ABQ9I9L8_9NEOP</name>
<proteinExistence type="predicted"/>
<protein>
    <recommendedName>
        <fullName evidence="4">Tick transposon</fullName>
    </recommendedName>
</protein>
<sequence>MKYQRNASRLVASSPFGTITGTNAMGHLTTAIHSLSRRPKNGLGPAYPSERERQDYLQSIGHRKIPVQVTDHRDGSYRISFVPDAAGNLSVFIYVNNKPIKRELQSKCLAQQTQPVGKVSANGRPDVLSATAVSIPEDSHLTMSSAIATILNPEDIYAALQKMMSSEVRRMPLQYRQAKEALATLVEHLPEGTVASARYLYIRVSKTSAVIPSVRKYSIHLTADPTCPLCCNTDTALHRVISCVYADPIWQWCRVRVRKIIRDERGDVSDTHMLHCDFFTFPSVRRRAAAWYILHAIGFLVDHSKPVTVQDFIQLLRQDRWNAAQRVTLRKVFFMVILLLDIMPLQALHRNDIQPPQARHITTSSCHRPGIAIHRNDIQPSQARHCRPTVSRQFIFPSGRFRHKTAGLYWLAEDCRLAFNGPISAHLECKNVVFQGSPFQVCVRTLRPHPGTFHCCSFCSSHGNKEATCGCGGTMPGALLSLRTTRISHTTTSHYTYFPSHHTHPTFTSQLPPFQNTLHFASHPRPLA</sequence>
<evidence type="ECO:0000313" key="2">
    <source>
        <dbReference type="EMBL" id="KAJ8893355.1"/>
    </source>
</evidence>
<dbReference type="Proteomes" id="UP001159363">
    <property type="component" value="Chromosome 2"/>
</dbReference>
<keyword evidence="3" id="KW-1185">Reference proteome</keyword>
<organism evidence="2 3">
    <name type="scientific">Dryococelus australis</name>
    <dbReference type="NCBI Taxonomy" id="614101"/>
    <lineage>
        <taxon>Eukaryota</taxon>
        <taxon>Metazoa</taxon>
        <taxon>Ecdysozoa</taxon>
        <taxon>Arthropoda</taxon>
        <taxon>Hexapoda</taxon>
        <taxon>Insecta</taxon>
        <taxon>Pterygota</taxon>
        <taxon>Neoptera</taxon>
        <taxon>Polyneoptera</taxon>
        <taxon>Phasmatodea</taxon>
        <taxon>Verophasmatodea</taxon>
        <taxon>Anareolatae</taxon>
        <taxon>Phasmatidae</taxon>
        <taxon>Eurycanthinae</taxon>
        <taxon>Dryococelus</taxon>
    </lineage>
</organism>